<dbReference type="GO" id="GO:0061599">
    <property type="term" value="F:molybdopterin molybdotransferase activity"/>
    <property type="evidence" value="ECO:0007669"/>
    <property type="project" value="UniProtKB-UniRule"/>
</dbReference>
<dbReference type="SUPFAM" id="SSF63867">
    <property type="entry name" value="MoeA C-terminal domain-like"/>
    <property type="match status" value="1"/>
</dbReference>
<evidence type="ECO:0000256" key="5">
    <source>
        <dbReference type="ARBA" id="ARBA00047317"/>
    </source>
</evidence>
<feature type="domain" description="MoaB/Mog" evidence="7">
    <location>
        <begin position="172"/>
        <end position="310"/>
    </location>
</feature>
<dbReference type="Pfam" id="PF00994">
    <property type="entry name" value="MoCF_biosynth"/>
    <property type="match status" value="1"/>
</dbReference>
<dbReference type="Gene3D" id="3.90.105.10">
    <property type="entry name" value="Molybdopterin biosynthesis moea protein, domain 2"/>
    <property type="match status" value="1"/>
</dbReference>
<proteinExistence type="inferred from homology"/>
<comment type="cofactor">
    <cofactor evidence="6">
        <name>Mg(2+)</name>
        <dbReference type="ChEBI" id="CHEBI:18420"/>
    </cofactor>
</comment>
<dbReference type="Pfam" id="PF03453">
    <property type="entry name" value="MoeA_N"/>
    <property type="match status" value="1"/>
</dbReference>
<dbReference type="EC" id="2.10.1.1" evidence="6"/>
<dbReference type="AlphaFoldDB" id="A0A2N9WQZ9"/>
<keyword evidence="6" id="KW-0460">Magnesium</keyword>
<dbReference type="PANTHER" id="PTHR10192:SF5">
    <property type="entry name" value="GEPHYRIN"/>
    <property type="match status" value="1"/>
</dbReference>
<dbReference type="RefSeq" id="WP_100114217.1">
    <property type="nucleotide sequence ID" value="NZ_MDVB01000118.1"/>
</dbReference>
<evidence type="ECO:0000256" key="1">
    <source>
        <dbReference type="ARBA" id="ARBA00002901"/>
    </source>
</evidence>
<dbReference type="SUPFAM" id="SSF63882">
    <property type="entry name" value="MoeA N-terminal region -like"/>
    <property type="match status" value="1"/>
</dbReference>
<dbReference type="GO" id="GO:0006777">
    <property type="term" value="P:Mo-molybdopterin cofactor biosynthetic process"/>
    <property type="evidence" value="ECO:0007669"/>
    <property type="project" value="UniProtKB-UniRule"/>
</dbReference>
<dbReference type="Proteomes" id="UP000231293">
    <property type="component" value="Unassembled WGS sequence"/>
</dbReference>
<dbReference type="InterPro" id="IPR005111">
    <property type="entry name" value="MoeA_C_domain_IV"/>
</dbReference>
<dbReference type="NCBIfam" id="TIGR00177">
    <property type="entry name" value="molyb_syn"/>
    <property type="match status" value="1"/>
</dbReference>
<dbReference type="CDD" id="cd00887">
    <property type="entry name" value="MoeA"/>
    <property type="match status" value="1"/>
</dbReference>
<organism evidence="8 9">
    <name type="scientific">Snodgrassella alvi</name>
    <dbReference type="NCBI Taxonomy" id="1196083"/>
    <lineage>
        <taxon>Bacteria</taxon>
        <taxon>Pseudomonadati</taxon>
        <taxon>Pseudomonadota</taxon>
        <taxon>Betaproteobacteria</taxon>
        <taxon>Neisseriales</taxon>
        <taxon>Neisseriaceae</taxon>
        <taxon>Snodgrassella</taxon>
    </lineage>
</organism>
<dbReference type="SMART" id="SM00852">
    <property type="entry name" value="MoCF_biosynth"/>
    <property type="match status" value="1"/>
</dbReference>
<dbReference type="GO" id="GO:0046872">
    <property type="term" value="F:metal ion binding"/>
    <property type="evidence" value="ECO:0007669"/>
    <property type="project" value="UniProtKB-UniRule"/>
</dbReference>
<dbReference type="NCBIfam" id="NF045515">
    <property type="entry name" value="Glp_gephyrin"/>
    <property type="match status" value="1"/>
</dbReference>
<dbReference type="PANTHER" id="PTHR10192">
    <property type="entry name" value="MOLYBDOPTERIN BIOSYNTHESIS PROTEIN"/>
    <property type="match status" value="1"/>
</dbReference>
<dbReference type="InterPro" id="IPR005110">
    <property type="entry name" value="MoeA_linker/N"/>
</dbReference>
<keyword evidence="6" id="KW-0500">Molybdenum</keyword>
<name>A0A2N9WQZ9_9NEIS</name>
<dbReference type="InterPro" id="IPR036135">
    <property type="entry name" value="MoeA_linker/N_sf"/>
</dbReference>
<comment type="caution">
    <text evidence="8">The sequence shown here is derived from an EMBL/GenBank/DDBJ whole genome shotgun (WGS) entry which is preliminary data.</text>
</comment>
<comment type="pathway">
    <text evidence="2 6">Cofactor biosynthesis; molybdopterin biosynthesis.</text>
</comment>
<evidence type="ECO:0000313" key="9">
    <source>
        <dbReference type="Proteomes" id="UP000231293"/>
    </source>
</evidence>
<keyword evidence="6" id="KW-0479">Metal-binding</keyword>
<dbReference type="Gene3D" id="2.170.190.11">
    <property type="entry name" value="Molybdopterin biosynthesis moea protein, domain 3"/>
    <property type="match status" value="1"/>
</dbReference>
<evidence type="ECO:0000256" key="2">
    <source>
        <dbReference type="ARBA" id="ARBA00005046"/>
    </source>
</evidence>
<dbReference type="InterPro" id="IPR036688">
    <property type="entry name" value="MoeA_C_domain_IV_sf"/>
</dbReference>
<dbReference type="InterPro" id="IPR038987">
    <property type="entry name" value="MoeA-like"/>
</dbReference>
<evidence type="ECO:0000256" key="4">
    <source>
        <dbReference type="ARBA" id="ARBA00023150"/>
    </source>
</evidence>
<dbReference type="EMBL" id="MDVB01000118">
    <property type="protein sequence ID" value="PIT12288.1"/>
    <property type="molecule type" value="Genomic_DNA"/>
</dbReference>
<reference evidence="8 9" key="1">
    <citation type="journal article" date="2017" name="MBio">
        <title>Type VI secretion-mediated competition in the bee gut microbiome.</title>
        <authorList>
            <person name="Steele M.I."/>
            <person name="Kwong W.K."/>
            <person name="Powell J.E."/>
            <person name="Whiteley M."/>
            <person name="Moran N.A."/>
        </authorList>
    </citation>
    <scope>NUCLEOTIDE SEQUENCE [LARGE SCALE GENOMIC DNA]</scope>
    <source>
        <strain evidence="8 9">App2-2</strain>
    </source>
</reference>
<gene>
    <name evidence="8" type="ORF">BGI32_09950</name>
</gene>
<dbReference type="Pfam" id="PF03454">
    <property type="entry name" value="MoeA_C"/>
    <property type="match status" value="1"/>
</dbReference>
<dbReference type="SUPFAM" id="SSF53218">
    <property type="entry name" value="Molybdenum cofactor biosynthesis proteins"/>
    <property type="match status" value="1"/>
</dbReference>
<evidence type="ECO:0000256" key="3">
    <source>
        <dbReference type="ARBA" id="ARBA00010763"/>
    </source>
</evidence>
<dbReference type="Gene3D" id="3.40.980.10">
    <property type="entry name" value="MoaB/Mog-like domain"/>
    <property type="match status" value="1"/>
</dbReference>
<keyword evidence="6" id="KW-0808">Transferase</keyword>
<keyword evidence="4 6" id="KW-0501">Molybdenum cofactor biosynthesis</keyword>
<dbReference type="GO" id="GO:0005829">
    <property type="term" value="C:cytosol"/>
    <property type="evidence" value="ECO:0007669"/>
    <property type="project" value="TreeGrafter"/>
</dbReference>
<comment type="similarity">
    <text evidence="3 6">Belongs to the MoeA family.</text>
</comment>
<dbReference type="InterPro" id="IPR001453">
    <property type="entry name" value="MoaB/Mog_dom"/>
</dbReference>
<evidence type="ECO:0000313" key="8">
    <source>
        <dbReference type="EMBL" id="PIT12288.1"/>
    </source>
</evidence>
<dbReference type="UniPathway" id="UPA00344"/>
<protein>
    <recommendedName>
        <fullName evidence="6">Molybdopterin molybdenumtransferase</fullName>
        <ecNumber evidence="6">2.10.1.1</ecNumber>
    </recommendedName>
</protein>
<comment type="function">
    <text evidence="1 6">Catalyzes the insertion of molybdate into adenylated molybdopterin with the concomitant release of AMP.</text>
</comment>
<sequence>MMDFYQGQETLLQQTSRIVDSETVPLNQAAGRILAQPLIATADTPAFDNSAMDGYAICGLDCTAWQLIGTTAAGDTQQLTLQHGQAVRIYTGAGIPKNTDAVIMQENTSANGDTLSSTRAPAAGDNIRRRGEELKQGATLLEKGALLNAQAIGLAASQGVSELQVYQKLRVSVFTTGDELVSGNNQLQQHQIYDSNRPMLLASLSEYAFIEIIDGGILPDKLDIITDTLAKAADSSHSIIISGGASVGDRDLVKPALQQLGSIEHWKLAIKPGKPFGWGNIQQCRVMLLPGNPVASFVTFKLLGIPALQSAAGRHILQALPECYQAKAAFAITPNQQKRREFLRGTIRFTNNGPEVQPLAKQGSHMLSGCVDAQVLIDIPAQTDIHQGQWLTVYPI</sequence>
<accession>A0A2N9WQZ9</accession>
<comment type="catalytic activity">
    <reaction evidence="5">
        <text>adenylyl-molybdopterin + molybdate = Mo-molybdopterin + AMP + H(+)</text>
        <dbReference type="Rhea" id="RHEA:35047"/>
        <dbReference type="ChEBI" id="CHEBI:15378"/>
        <dbReference type="ChEBI" id="CHEBI:36264"/>
        <dbReference type="ChEBI" id="CHEBI:62727"/>
        <dbReference type="ChEBI" id="CHEBI:71302"/>
        <dbReference type="ChEBI" id="CHEBI:456215"/>
        <dbReference type="EC" id="2.10.1.1"/>
    </reaction>
</comment>
<evidence type="ECO:0000256" key="6">
    <source>
        <dbReference type="RuleBase" id="RU365090"/>
    </source>
</evidence>
<dbReference type="Gene3D" id="2.40.340.10">
    <property type="entry name" value="MoeA, C-terminal, domain IV"/>
    <property type="match status" value="1"/>
</dbReference>
<evidence type="ECO:0000259" key="7">
    <source>
        <dbReference type="SMART" id="SM00852"/>
    </source>
</evidence>
<dbReference type="InterPro" id="IPR036425">
    <property type="entry name" value="MoaB/Mog-like_dom_sf"/>
</dbReference>